<evidence type="ECO:0000256" key="6">
    <source>
        <dbReference type="ARBA" id="ARBA00050652"/>
    </source>
</evidence>
<evidence type="ECO:0000256" key="9">
    <source>
        <dbReference type="ARBA" id="ARBA00061535"/>
    </source>
</evidence>
<reference evidence="16 17" key="1">
    <citation type="submission" date="2020-08" db="EMBL/GenBank/DDBJ databases">
        <title>Genomic Encyclopedia of Type Strains, Phase IV (KMG-IV): sequencing the most valuable type-strain genomes for metagenomic binning, comparative biology and taxonomic classification.</title>
        <authorList>
            <person name="Goeker M."/>
        </authorList>
    </citation>
    <scope>NUCLEOTIDE SEQUENCE [LARGE SCALE GENOMIC DNA]</scope>
    <source>
        <strain evidence="16 17">DSM 22368</strain>
    </source>
</reference>
<dbReference type="InterPro" id="IPR042203">
    <property type="entry name" value="Leu/Phe-tRNA_Trfase_C"/>
</dbReference>
<dbReference type="Gene3D" id="3.30.70.3550">
    <property type="entry name" value="Leucyl/phenylalanyl-tRNA-protein transferase, N-terminal domain"/>
    <property type="match status" value="1"/>
</dbReference>
<evidence type="ECO:0000256" key="8">
    <source>
        <dbReference type="ARBA" id="ARBA00054043"/>
    </source>
</evidence>
<dbReference type="FunCoup" id="A0A7X0MX23">
    <property type="interactions" value="288"/>
</dbReference>
<dbReference type="GO" id="GO:0030163">
    <property type="term" value="P:protein catabolic process"/>
    <property type="evidence" value="ECO:0007669"/>
    <property type="project" value="UniProtKB-UniRule"/>
</dbReference>
<dbReference type="NCBIfam" id="TIGR00667">
    <property type="entry name" value="aat"/>
    <property type="match status" value="1"/>
</dbReference>
<comment type="catalytic activity">
    <reaction evidence="6 15">
        <text>N-terminal L-arginyl-[protein] + L-leucyl-tRNA(Leu) = N-terminal L-leucyl-L-arginyl-[protein] + tRNA(Leu) + H(+)</text>
        <dbReference type="Rhea" id="RHEA:50416"/>
        <dbReference type="Rhea" id="RHEA-COMP:9613"/>
        <dbReference type="Rhea" id="RHEA-COMP:9622"/>
        <dbReference type="Rhea" id="RHEA-COMP:12672"/>
        <dbReference type="Rhea" id="RHEA-COMP:12673"/>
        <dbReference type="ChEBI" id="CHEBI:15378"/>
        <dbReference type="ChEBI" id="CHEBI:64719"/>
        <dbReference type="ChEBI" id="CHEBI:78442"/>
        <dbReference type="ChEBI" id="CHEBI:78494"/>
        <dbReference type="ChEBI" id="CHEBI:133044"/>
        <dbReference type="EC" id="2.3.2.6"/>
    </reaction>
</comment>
<dbReference type="EMBL" id="JACHHT010000002">
    <property type="protein sequence ID" value="MBB6521599.1"/>
    <property type="molecule type" value="Genomic_DNA"/>
</dbReference>
<dbReference type="Gene3D" id="3.40.630.70">
    <property type="entry name" value="Leucyl/phenylalanyl-tRNA-protein transferase, C-terminal domain"/>
    <property type="match status" value="1"/>
</dbReference>
<proteinExistence type="inferred from homology"/>
<dbReference type="RefSeq" id="WP_166844408.1">
    <property type="nucleotide sequence ID" value="NZ_JAAONY010000002.1"/>
</dbReference>
<dbReference type="GO" id="GO:0005737">
    <property type="term" value="C:cytoplasm"/>
    <property type="evidence" value="ECO:0007669"/>
    <property type="project" value="UniProtKB-SubCell"/>
</dbReference>
<keyword evidence="3 15" id="KW-0808">Transferase</keyword>
<dbReference type="Proteomes" id="UP000528457">
    <property type="component" value="Unassembled WGS sequence"/>
</dbReference>
<evidence type="ECO:0000313" key="16">
    <source>
        <dbReference type="EMBL" id="MBB6521599.1"/>
    </source>
</evidence>
<dbReference type="Pfam" id="PF03588">
    <property type="entry name" value="Leu_Phe_trans"/>
    <property type="match status" value="1"/>
</dbReference>
<keyword evidence="4 15" id="KW-0012">Acyltransferase</keyword>
<evidence type="ECO:0000256" key="15">
    <source>
        <dbReference type="HAMAP-Rule" id="MF_00688"/>
    </source>
</evidence>
<evidence type="ECO:0000256" key="13">
    <source>
        <dbReference type="ARBA" id="ARBA00077165"/>
    </source>
</evidence>
<dbReference type="InterPro" id="IPR042221">
    <property type="entry name" value="Leu/Phe-tRNA_Trfase_N"/>
</dbReference>
<dbReference type="FunFam" id="3.30.70.3550:FF:000001">
    <property type="entry name" value="Leucyl/phenylalanyl-tRNA--protein transferase"/>
    <property type="match status" value="1"/>
</dbReference>
<dbReference type="InParanoid" id="A0A7X0MX23"/>
<evidence type="ECO:0000256" key="10">
    <source>
        <dbReference type="ARBA" id="ARBA00066767"/>
    </source>
</evidence>
<sequence length="235" mass="26212">MIELPWLLPGSSHFPPTSNALEDPNGLLAAGGDLDPATLLSAYRQGIFPWFDESQPILWWSPSPRAVIIPGEEHISRSLKKHIRRSDQKIRCNTAFEEVMLGCAEPRAEDEGSWITEEMLEAYIELHELGHAHSVETWQGGNLVGGLYGIQIGSVFFGESMFSRQSNASKYAFATLCRIARDIGIELIDCQVHNNHLESLGSKDLQRSDFEALLSRLTEKASCREFPSGSHLSEF</sequence>
<evidence type="ECO:0000256" key="14">
    <source>
        <dbReference type="ARBA" id="ARBA00083640"/>
    </source>
</evidence>
<evidence type="ECO:0000256" key="1">
    <source>
        <dbReference type="ARBA" id="ARBA00004496"/>
    </source>
</evidence>
<comment type="caution">
    <text evidence="16">The sequence shown here is derived from an EMBL/GenBank/DDBJ whole genome shotgun (WGS) entry which is preliminary data.</text>
</comment>
<comment type="function">
    <text evidence="8 15">Functions in the N-end rule pathway of protein degradation where it conjugates Leu, Phe and, less efficiently, Met from aminoacyl-tRNAs to the N-termini of proteins containing an N-terminal arginine or lysine.</text>
</comment>
<dbReference type="SUPFAM" id="SSF55729">
    <property type="entry name" value="Acyl-CoA N-acyltransferases (Nat)"/>
    <property type="match status" value="1"/>
</dbReference>
<gene>
    <name evidence="15" type="primary">aat</name>
    <name evidence="16" type="ORF">HNR48_001884</name>
</gene>
<accession>A0A7X0MX23</accession>
<protein>
    <recommendedName>
        <fullName evidence="11 15">Leucyl/phenylalanyl-tRNA--protein transferase</fullName>
        <ecNumber evidence="10 15">2.3.2.6</ecNumber>
    </recommendedName>
    <alternativeName>
        <fullName evidence="12 15">L/F-transferase</fullName>
    </alternativeName>
    <alternativeName>
        <fullName evidence="13 15">Leucyltransferase</fullName>
    </alternativeName>
    <alternativeName>
        <fullName evidence="14 15">Phenyalanyltransferase</fullName>
    </alternativeName>
</protein>
<evidence type="ECO:0000256" key="7">
    <source>
        <dbReference type="ARBA" id="ARBA00051538"/>
    </source>
</evidence>
<comment type="catalytic activity">
    <reaction evidence="7 15">
        <text>N-terminal L-lysyl-[protein] + L-leucyl-tRNA(Leu) = N-terminal L-leucyl-L-lysyl-[protein] + tRNA(Leu) + H(+)</text>
        <dbReference type="Rhea" id="RHEA:12340"/>
        <dbReference type="Rhea" id="RHEA-COMP:9613"/>
        <dbReference type="Rhea" id="RHEA-COMP:9622"/>
        <dbReference type="Rhea" id="RHEA-COMP:12670"/>
        <dbReference type="Rhea" id="RHEA-COMP:12671"/>
        <dbReference type="ChEBI" id="CHEBI:15378"/>
        <dbReference type="ChEBI" id="CHEBI:65249"/>
        <dbReference type="ChEBI" id="CHEBI:78442"/>
        <dbReference type="ChEBI" id="CHEBI:78494"/>
        <dbReference type="ChEBI" id="CHEBI:133043"/>
        <dbReference type="EC" id="2.3.2.6"/>
    </reaction>
</comment>
<evidence type="ECO:0000313" key="17">
    <source>
        <dbReference type="Proteomes" id="UP000528457"/>
    </source>
</evidence>
<evidence type="ECO:0000256" key="12">
    <source>
        <dbReference type="ARBA" id="ARBA00077136"/>
    </source>
</evidence>
<evidence type="ECO:0000256" key="11">
    <source>
        <dbReference type="ARBA" id="ARBA00074372"/>
    </source>
</evidence>
<dbReference type="InterPro" id="IPR004616">
    <property type="entry name" value="Leu/Phe-tRNA_Trfase"/>
</dbReference>
<evidence type="ECO:0000256" key="5">
    <source>
        <dbReference type="ARBA" id="ARBA00050607"/>
    </source>
</evidence>
<comment type="catalytic activity">
    <reaction evidence="5 15">
        <text>L-phenylalanyl-tRNA(Phe) + an N-terminal L-alpha-aminoacyl-[protein] = an N-terminal L-phenylalanyl-L-alpha-aminoacyl-[protein] + tRNA(Phe)</text>
        <dbReference type="Rhea" id="RHEA:43632"/>
        <dbReference type="Rhea" id="RHEA-COMP:9668"/>
        <dbReference type="Rhea" id="RHEA-COMP:9699"/>
        <dbReference type="Rhea" id="RHEA-COMP:10636"/>
        <dbReference type="Rhea" id="RHEA-COMP:10637"/>
        <dbReference type="ChEBI" id="CHEBI:78442"/>
        <dbReference type="ChEBI" id="CHEBI:78531"/>
        <dbReference type="ChEBI" id="CHEBI:78597"/>
        <dbReference type="ChEBI" id="CHEBI:83561"/>
        <dbReference type="EC" id="2.3.2.6"/>
    </reaction>
</comment>
<evidence type="ECO:0000256" key="4">
    <source>
        <dbReference type="ARBA" id="ARBA00023315"/>
    </source>
</evidence>
<comment type="subcellular location">
    <subcellularLocation>
        <location evidence="1 15">Cytoplasm</location>
    </subcellularLocation>
</comment>
<dbReference type="PANTHER" id="PTHR30098:SF2">
    <property type="entry name" value="LEUCYL_PHENYLALANYL-TRNA--PROTEIN TRANSFERASE"/>
    <property type="match status" value="1"/>
</dbReference>
<evidence type="ECO:0000256" key="2">
    <source>
        <dbReference type="ARBA" id="ARBA00022490"/>
    </source>
</evidence>
<dbReference type="EC" id="2.3.2.6" evidence="10 15"/>
<organism evidence="16 17">
    <name type="scientific">Pseudoteredinibacter isoporae</name>
    <dbReference type="NCBI Taxonomy" id="570281"/>
    <lineage>
        <taxon>Bacteria</taxon>
        <taxon>Pseudomonadati</taxon>
        <taxon>Pseudomonadota</taxon>
        <taxon>Gammaproteobacteria</taxon>
        <taxon>Cellvibrionales</taxon>
        <taxon>Cellvibrionaceae</taxon>
        <taxon>Pseudoteredinibacter</taxon>
    </lineage>
</organism>
<comment type="similarity">
    <text evidence="9 15">Belongs to the L/F-transferase family.</text>
</comment>
<dbReference type="InterPro" id="IPR016181">
    <property type="entry name" value="Acyl_CoA_acyltransferase"/>
</dbReference>
<dbReference type="AlphaFoldDB" id="A0A7X0MX23"/>
<dbReference type="GO" id="GO:0008914">
    <property type="term" value="F:leucyl-tRNA--protein transferase activity"/>
    <property type="evidence" value="ECO:0007669"/>
    <property type="project" value="UniProtKB-UniRule"/>
</dbReference>
<name>A0A7X0MX23_9GAMM</name>
<keyword evidence="2 15" id="KW-0963">Cytoplasm</keyword>
<dbReference type="HAMAP" id="MF_00688">
    <property type="entry name" value="Leu_Phe_trans"/>
    <property type="match status" value="1"/>
</dbReference>
<evidence type="ECO:0000256" key="3">
    <source>
        <dbReference type="ARBA" id="ARBA00022679"/>
    </source>
</evidence>
<dbReference type="PANTHER" id="PTHR30098">
    <property type="entry name" value="LEUCYL/PHENYLALANYL-TRNA--PROTEIN TRANSFERASE"/>
    <property type="match status" value="1"/>
</dbReference>
<keyword evidence="17" id="KW-1185">Reference proteome</keyword>